<name>A0A069CV56_WEIOS</name>
<evidence type="ECO:0000313" key="2">
    <source>
        <dbReference type="EMBL" id="GAK31329.1"/>
    </source>
</evidence>
<feature type="transmembrane region" description="Helical" evidence="1">
    <location>
        <begin position="148"/>
        <end position="175"/>
    </location>
</feature>
<reference evidence="3" key="1">
    <citation type="journal article" date="2014" name="Genome Announc.">
        <title>Draft genome sequence of Weissella oryzae SG25T, isolated from fermented rice grains.</title>
        <authorList>
            <person name="Tanizawa Y."/>
            <person name="Fujisawa T."/>
            <person name="Mochizuki T."/>
            <person name="Kaminuma E."/>
            <person name="Suzuki Y."/>
            <person name="Nakamura Y."/>
            <person name="Tohno M."/>
        </authorList>
    </citation>
    <scope>NUCLEOTIDE SEQUENCE [LARGE SCALE GENOMIC DNA]</scope>
    <source>
        <strain evidence="3">DSM 25784 / JCM 18191 / LMG 30913 / SG25</strain>
    </source>
</reference>
<keyword evidence="1" id="KW-0812">Transmembrane</keyword>
<proteinExistence type="predicted"/>
<dbReference type="eggNOG" id="ENOG5033986">
    <property type="taxonomic scope" value="Bacteria"/>
</dbReference>
<feature type="transmembrane region" description="Helical" evidence="1">
    <location>
        <begin position="187"/>
        <end position="209"/>
    </location>
</feature>
<gene>
    <name evidence="2" type="ORF">WOSG25_090260</name>
</gene>
<keyword evidence="3" id="KW-1185">Reference proteome</keyword>
<dbReference type="EMBL" id="DF820492">
    <property type="protein sequence ID" value="GAK31329.1"/>
    <property type="molecule type" value="Genomic_DNA"/>
</dbReference>
<evidence type="ECO:0008006" key="4">
    <source>
        <dbReference type="Google" id="ProtNLM"/>
    </source>
</evidence>
<organism evidence="2 3">
    <name type="scientific">Weissella oryzae (strain DSM 25784 / JCM 18191 / LMG 30913 / SG25)</name>
    <dbReference type="NCBI Taxonomy" id="1329250"/>
    <lineage>
        <taxon>Bacteria</taxon>
        <taxon>Bacillati</taxon>
        <taxon>Bacillota</taxon>
        <taxon>Bacilli</taxon>
        <taxon>Lactobacillales</taxon>
        <taxon>Lactobacillaceae</taxon>
        <taxon>Weissella</taxon>
    </lineage>
</organism>
<evidence type="ECO:0000256" key="1">
    <source>
        <dbReference type="SAM" id="Phobius"/>
    </source>
</evidence>
<keyword evidence="1" id="KW-0472">Membrane</keyword>
<accession>A0A069CV56</accession>
<dbReference type="Proteomes" id="UP000030643">
    <property type="component" value="Unassembled WGS sequence"/>
</dbReference>
<protein>
    <recommendedName>
        <fullName evidence="4">TrbL/VirB6 plasmid conjugal transfer protein</fullName>
    </recommendedName>
</protein>
<feature type="transmembrane region" description="Helical" evidence="1">
    <location>
        <begin position="29"/>
        <end position="47"/>
    </location>
</feature>
<keyword evidence="1" id="KW-1133">Transmembrane helix</keyword>
<sequence length="259" mass="28716">MNVNKDTINQLLSSMKDYNLTANAFSEDVAKALMAVGLAILGVVWYIEFADLNRRFSTGADDVKTTFWLRLAITYLVGMALIMLGPQIIDALVWLNSAIGHLINNVKLDGGHGSANIPNITKKAHGWEKFVIGWLQTCGNIFIWLDQIIINLLIFLRFLTLYIMKAAIPVMVALYASEEFKSISMGFFKQVAALVIQSFLLVLIVKLYPVLINNDIFSVVANGDVAQNIAAMFEVIVKGVVIMVTLIGSQVMARRWMGV</sequence>
<dbReference type="OrthoDB" id="2215210at2"/>
<feature type="transmembrane region" description="Helical" evidence="1">
    <location>
        <begin position="67"/>
        <end position="89"/>
    </location>
</feature>
<dbReference type="STRING" id="1329250.WOSG25_090260"/>
<feature type="transmembrane region" description="Helical" evidence="1">
    <location>
        <begin position="229"/>
        <end position="248"/>
    </location>
</feature>
<dbReference type="AlphaFoldDB" id="A0A069CV56"/>
<dbReference type="RefSeq" id="WP_027699325.1">
    <property type="nucleotide sequence ID" value="NZ_DF820492.1"/>
</dbReference>
<evidence type="ECO:0000313" key="3">
    <source>
        <dbReference type="Proteomes" id="UP000030643"/>
    </source>
</evidence>